<dbReference type="EMBL" id="CAGKOT010000011">
    <property type="protein sequence ID" value="CAB5357402.1"/>
    <property type="molecule type" value="Genomic_DNA"/>
</dbReference>
<reference evidence="1" key="1">
    <citation type="submission" date="2020-05" db="EMBL/GenBank/DDBJ databases">
        <authorList>
            <person name="Rincon C."/>
            <person name="Sanders R I."/>
            <person name="Robbins C."/>
            <person name="Chaturvedi A."/>
        </authorList>
    </citation>
    <scope>NUCLEOTIDE SEQUENCE</scope>
    <source>
        <strain evidence="1">CHB12</strain>
    </source>
</reference>
<protein>
    <submittedName>
        <fullName evidence="1">Uncharacterized protein</fullName>
    </submittedName>
</protein>
<organism evidence="1 2">
    <name type="scientific">Rhizophagus irregularis</name>
    <dbReference type="NCBI Taxonomy" id="588596"/>
    <lineage>
        <taxon>Eukaryota</taxon>
        <taxon>Fungi</taxon>
        <taxon>Fungi incertae sedis</taxon>
        <taxon>Mucoromycota</taxon>
        <taxon>Glomeromycotina</taxon>
        <taxon>Glomeromycetes</taxon>
        <taxon>Glomerales</taxon>
        <taxon>Glomeraceae</taxon>
        <taxon>Rhizophagus</taxon>
    </lineage>
</organism>
<accession>A0A915Z195</accession>
<name>A0A915Z195_9GLOM</name>
<evidence type="ECO:0000313" key="1">
    <source>
        <dbReference type="EMBL" id="CAB5357402.1"/>
    </source>
</evidence>
<comment type="caution">
    <text evidence="1">The sequence shown here is derived from an EMBL/GenBank/DDBJ whole genome shotgun (WGS) entry which is preliminary data.</text>
</comment>
<dbReference type="OrthoDB" id="2308773at2759"/>
<dbReference type="Proteomes" id="UP000684084">
    <property type="component" value="Unassembled WGS sequence"/>
</dbReference>
<sequence>MITFIICPEEIALNSGQAQPEEFGEDIILDSRRNKSKESGEAWLGVLMNSVNGEMVRQIEGGPGLGKDITECFAQGFGTDLVRTVTVAGE</sequence>
<dbReference type="AlphaFoldDB" id="A0A915Z195"/>
<dbReference type="VEuPathDB" id="FungiDB:RhiirFUN_023461"/>
<evidence type="ECO:0000313" key="2">
    <source>
        <dbReference type="Proteomes" id="UP000684084"/>
    </source>
</evidence>
<gene>
    <name evidence="1" type="ORF">CHRIB12_LOCUS6819</name>
</gene>
<proteinExistence type="predicted"/>